<dbReference type="Pfam" id="PF04892">
    <property type="entry name" value="VanZ"/>
    <property type="match status" value="1"/>
</dbReference>
<dbReference type="InterPro" id="IPR006976">
    <property type="entry name" value="VanZ-like"/>
</dbReference>
<dbReference type="PANTHER" id="PTHR28008">
    <property type="entry name" value="DOMAIN PROTEIN, PUTATIVE (AFU_ORTHOLOGUE AFUA_3G10980)-RELATED"/>
    <property type="match status" value="1"/>
</dbReference>
<keyword evidence="4" id="KW-1185">Reference proteome</keyword>
<feature type="domain" description="VanZ-like" evidence="2">
    <location>
        <begin position="45"/>
        <end position="114"/>
    </location>
</feature>
<evidence type="ECO:0000259" key="2">
    <source>
        <dbReference type="Pfam" id="PF04892"/>
    </source>
</evidence>
<dbReference type="EMBL" id="WTVH01000059">
    <property type="protein sequence ID" value="NMF95299.1"/>
    <property type="molecule type" value="Genomic_DNA"/>
</dbReference>
<evidence type="ECO:0000313" key="3">
    <source>
        <dbReference type="EMBL" id="NMF95299.1"/>
    </source>
</evidence>
<dbReference type="NCBIfam" id="NF037970">
    <property type="entry name" value="vanZ_1"/>
    <property type="match status" value="1"/>
</dbReference>
<comment type="caution">
    <text evidence="3">The sequence shown here is derived from an EMBL/GenBank/DDBJ whole genome shotgun (WGS) entry which is preliminary data.</text>
</comment>
<dbReference type="Proteomes" id="UP000601990">
    <property type="component" value="Unassembled WGS sequence"/>
</dbReference>
<name>A0ABX1N7S0_9RHOO</name>
<gene>
    <name evidence="3" type="ORF">GO608_18480</name>
</gene>
<feature type="transmembrane region" description="Helical" evidence="1">
    <location>
        <begin position="55"/>
        <end position="83"/>
    </location>
</feature>
<feature type="transmembrane region" description="Helical" evidence="1">
    <location>
        <begin position="103"/>
        <end position="119"/>
    </location>
</feature>
<keyword evidence="1" id="KW-0472">Membrane</keyword>
<proteinExistence type="predicted"/>
<evidence type="ECO:0000313" key="4">
    <source>
        <dbReference type="Proteomes" id="UP000601990"/>
    </source>
</evidence>
<sequence>MKPGAGTSGRAAAGGELVWRFVALAIVVALFAGGRHTPAVAGLIALPWDKLMHATTFGVLALSLVRGFSLPLVWVGLTAALFGVADELHQTTLPGRDPSVGDWVADLVGVALVLTWLWWRHRASCTNRS</sequence>
<reference evidence="3" key="1">
    <citation type="submission" date="2019-12" db="EMBL/GenBank/DDBJ databases">
        <title>Comparative genomics gives insights into the taxonomy of the Azoarcus-Aromatoleum group and reveals separate origins of nif in the plant-associated Azoarcus and non-plant-associated Aromatoleum sub-groups.</title>
        <authorList>
            <person name="Lafos M."/>
            <person name="Maluk M."/>
            <person name="Batista M."/>
            <person name="Junghare M."/>
            <person name="Carmona M."/>
            <person name="Faoro H."/>
            <person name="Cruz L.M."/>
            <person name="Battistoni F."/>
            <person name="De Souza E."/>
            <person name="Pedrosa F."/>
            <person name="Chen W.-M."/>
            <person name="Poole P.S."/>
            <person name="Dixon R.A."/>
            <person name="James E.K."/>
        </authorList>
    </citation>
    <scope>NUCLEOTIDE SEQUENCE</scope>
    <source>
        <strain evidence="3">U120</strain>
    </source>
</reference>
<feature type="transmembrane region" description="Helical" evidence="1">
    <location>
        <begin position="17"/>
        <end position="34"/>
    </location>
</feature>
<organism evidence="3 4">
    <name type="scientific">Aromatoleum buckelii</name>
    <dbReference type="NCBI Taxonomy" id="200254"/>
    <lineage>
        <taxon>Bacteria</taxon>
        <taxon>Pseudomonadati</taxon>
        <taxon>Pseudomonadota</taxon>
        <taxon>Betaproteobacteria</taxon>
        <taxon>Rhodocyclales</taxon>
        <taxon>Rhodocyclaceae</taxon>
        <taxon>Aromatoleum</taxon>
    </lineage>
</organism>
<accession>A0ABX1N7S0</accession>
<protein>
    <submittedName>
        <fullName evidence="3">VanZ family protein</fullName>
    </submittedName>
</protein>
<dbReference type="RefSeq" id="WP_169200494.1">
    <property type="nucleotide sequence ID" value="NZ_WTVH02000010.1"/>
</dbReference>
<keyword evidence="1" id="KW-1133">Transmembrane helix</keyword>
<evidence type="ECO:0000256" key="1">
    <source>
        <dbReference type="SAM" id="Phobius"/>
    </source>
</evidence>
<dbReference type="PANTHER" id="PTHR28008:SF1">
    <property type="entry name" value="DOMAIN PROTEIN, PUTATIVE (AFU_ORTHOLOGUE AFUA_3G10980)-RELATED"/>
    <property type="match status" value="1"/>
</dbReference>
<keyword evidence="1" id="KW-0812">Transmembrane</keyword>